<reference evidence="3" key="1">
    <citation type="journal article" date="2023" name="PhytoFront">
        <title>Draft Genome Resources of Seven Strains of Tilletia horrida, Causal Agent of Kernel Smut of Rice.</title>
        <authorList>
            <person name="Khanal S."/>
            <person name="Antony Babu S."/>
            <person name="Zhou X.G."/>
        </authorList>
    </citation>
    <scope>NUCLEOTIDE SEQUENCE</scope>
    <source>
        <strain evidence="3">TX6</strain>
    </source>
</reference>
<comment type="caution">
    <text evidence="3">The sequence shown here is derived from an EMBL/GenBank/DDBJ whole genome shotgun (WGS) entry which is preliminary data.</text>
</comment>
<dbReference type="Gene3D" id="3.40.50.1820">
    <property type="entry name" value="alpha/beta hydrolase"/>
    <property type="match status" value="1"/>
</dbReference>
<feature type="compositionally biased region" description="Basic and acidic residues" evidence="1">
    <location>
        <begin position="412"/>
        <end position="438"/>
    </location>
</feature>
<feature type="region of interest" description="Disordered" evidence="1">
    <location>
        <begin position="332"/>
        <end position="377"/>
    </location>
</feature>
<feature type="region of interest" description="Disordered" evidence="1">
    <location>
        <begin position="412"/>
        <end position="454"/>
    </location>
</feature>
<protein>
    <recommendedName>
        <fullName evidence="2">AB hydrolase-1 domain-containing protein</fullName>
    </recommendedName>
</protein>
<evidence type="ECO:0000313" key="4">
    <source>
        <dbReference type="Proteomes" id="UP001176517"/>
    </source>
</evidence>
<keyword evidence="4" id="KW-1185">Reference proteome</keyword>
<dbReference type="InterPro" id="IPR000073">
    <property type="entry name" value="AB_hydrolase_1"/>
</dbReference>
<name>A0AAN6GSI1_9BASI</name>
<dbReference type="Pfam" id="PF12697">
    <property type="entry name" value="Abhydrolase_6"/>
    <property type="match status" value="1"/>
</dbReference>
<dbReference type="Proteomes" id="UP001176517">
    <property type="component" value="Unassembled WGS sequence"/>
</dbReference>
<organism evidence="3 4">
    <name type="scientific">Tilletia horrida</name>
    <dbReference type="NCBI Taxonomy" id="155126"/>
    <lineage>
        <taxon>Eukaryota</taxon>
        <taxon>Fungi</taxon>
        <taxon>Dikarya</taxon>
        <taxon>Basidiomycota</taxon>
        <taxon>Ustilaginomycotina</taxon>
        <taxon>Exobasidiomycetes</taxon>
        <taxon>Tilletiales</taxon>
        <taxon>Tilletiaceae</taxon>
        <taxon>Tilletia</taxon>
    </lineage>
</organism>
<evidence type="ECO:0000256" key="1">
    <source>
        <dbReference type="SAM" id="MobiDB-lite"/>
    </source>
</evidence>
<gene>
    <name evidence="3" type="ORF">OC846_001658</name>
</gene>
<evidence type="ECO:0000259" key="2">
    <source>
        <dbReference type="Pfam" id="PF12697"/>
    </source>
</evidence>
<feature type="domain" description="AB hydrolase-1" evidence="2">
    <location>
        <begin position="49"/>
        <end position="326"/>
    </location>
</feature>
<dbReference type="EMBL" id="JAPDMZ010000026">
    <property type="protein sequence ID" value="KAK0555498.1"/>
    <property type="molecule type" value="Genomic_DNA"/>
</dbReference>
<proteinExistence type="predicted"/>
<dbReference type="InterPro" id="IPR029058">
    <property type="entry name" value="AB_hydrolase_fold"/>
</dbReference>
<sequence length="454" mass="50483">MSSPSSSKTSSSVLVMPTNIVLPADDDQFPLSVTMFSPPPGVEVRAVAVFANATGVQARFYHRFASWLASQGVAALTFDWRYSGTSFPLESLATLQRKSGGDEDDYQDRMHTALLAAPRNMGLNDTWARKDLASVIRFGFRSWRKVPLTVMGHSLGGHLMLVCDYETTYHQVDPDGTHRTARLMAINAGNPHPKNLMEGTWDQESDYGFHMAGVLTLETDGVFRASYMGLGYDLPYGAGKEWARWFNHPHFSLNIDADLQRARKITANCQYIYLGFEDDGTISKKMMIQQCTMLNVESGNVQTFWINPKAQKPRFPQCGHVDLFSPSKPVPAALKQPAAGADASNTPESDAASSNSEAYKPLTEEGDEGQESAEAISPLTREQTIWQVLLRYIVEGTVDPKIGEYRRLTAADARDIQKERKMEEEFRRKHGRNADGSRPETGYPDEVGEPKSKL</sequence>
<feature type="compositionally biased region" description="Polar residues" evidence="1">
    <location>
        <begin position="343"/>
        <end position="357"/>
    </location>
</feature>
<dbReference type="SUPFAM" id="SSF53474">
    <property type="entry name" value="alpha/beta-Hydrolases"/>
    <property type="match status" value="1"/>
</dbReference>
<evidence type="ECO:0000313" key="3">
    <source>
        <dbReference type="EMBL" id="KAK0555498.1"/>
    </source>
</evidence>
<accession>A0AAN6GSI1</accession>
<dbReference type="AlphaFoldDB" id="A0AAN6GSI1"/>